<accession>A0A445CT53</accession>
<name>A0A445CT53_ARAHY</name>
<sequence>MKKTMVTKKEKPRYNKTHDCRCQTKLIATVFKAMSQEKKDIVEEMGFGMLAHVLEMNVSHILLRELIDCYDDYNGFLNTLHRKIYITPDKYDGLNEADKQTIDGFKCVTLASLTKSVLNISVEGEENRQIFRRTFVVFIQKYFLLPTTVSTASLIHKLPGKSCSELLEEGD</sequence>
<dbReference type="EMBL" id="SDMP01000006">
    <property type="protein sequence ID" value="RYR54149.1"/>
    <property type="molecule type" value="Genomic_DNA"/>
</dbReference>
<dbReference type="Proteomes" id="UP000289738">
    <property type="component" value="Chromosome A06"/>
</dbReference>
<comment type="caution">
    <text evidence="1">The sequence shown here is derived from an EMBL/GenBank/DDBJ whole genome shotgun (WGS) entry which is preliminary data.</text>
</comment>
<evidence type="ECO:0000313" key="1">
    <source>
        <dbReference type="EMBL" id="RYR54149.1"/>
    </source>
</evidence>
<proteinExistence type="predicted"/>
<reference evidence="1 2" key="1">
    <citation type="submission" date="2019-01" db="EMBL/GenBank/DDBJ databases">
        <title>Sequencing of cultivated peanut Arachis hypogaea provides insights into genome evolution and oil improvement.</title>
        <authorList>
            <person name="Chen X."/>
        </authorList>
    </citation>
    <scope>NUCLEOTIDE SEQUENCE [LARGE SCALE GENOMIC DNA]</scope>
    <source>
        <strain evidence="2">cv. Fuhuasheng</strain>
        <tissue evidence="1">Leaves</tissue>
    </source>
</reference>
<keyword evidence="2" id="KW-1185">Reference proteome</keyword>
<protein>
    <submittedName>
        <fullName evidence="1">Uncharacterized protein</fullName>
    </submittedName>
</protein>
<evidence type="ECO:0000313" key="2">
    <source>
        <dbReference type="Proteomes" id="UP000289738"/>
    </source>
</evidence>
<dbReference type="AlphaFoldDB" id="A0A445CT53"/>
<organism evidence="1 2">
    <name type="scientific">Arachis hypogaea</name>
    <name type="common">Peanut</name>
    <dbReference type="NCBI Taxonomy" id="3818"/>
    <lineage>
        <taxon>Eukaryota</taxon>
        <taxon>Viridiplantae</taxon>
        <taxon>Streptophyta</taxon>
        <taxon>Embryophyta</taxon>
        <taxon>Tracheophyta</taxon>
        <taxon>Spermatophyta</taxon>
        <taxon>Magnoliopsida</taxon>
        <taxon>eudicotyledons</taxon>
        <taxon>Gunneridae</taxon>
        <taxon>Pentapetalae</taxon>
        <taxon>rosids</taxon>
        <taxon>fabids</taxon>
        <taxon>Fabales</taxon>
        <taxon>Fabaceae</taxon>
        <taxon>Papilionoideae</taxon>
        <taxon>50 kb inversion clade</taxon>
        <taxon>dalbergioids sensu lato</taxon>
        <taxon>Dalbergieae</taxon>
        <taxon>Pterocarpus clade</taxon>
        <taxon>Arachis</taxon>
    </lineage>
</organism>
<gene>
    <name evidence="1" type="ORF">Ahy_A06g029401</name>
</gene>